<dbReference type="EMBL" id="KB309450">
    <property type="protein sequence ID" value="ELT94322.1"/>
    <property type="molecule type" value="Genomic_DNA"/>
</dbReference>
<gene>
    <name evidence="3" type="ORF">CAPTEDRAFT_217425</name>
</gene>
<evidence type="ECO:0000313" key="4">
    <source>
        <dbReference type="EnsemblMetazoa" id="CapteP217425"/>
    </source>
</evidence>
<dbReference type="OrthoDB" id="9981889at2759"/>
<sequence>MRQKIFPIGCIETQNGLLEKIISASSLNDFKRAIDNHWIESRFDIHAVRAMSGGHHHGWKPMVQVVKEARGHMDDLPVPQGSFQENYAARNRKWNMQLIISMALFTGIWSYVILSGDLKTVKMPKYRDVSIPQD</sequence>
<keyword evidence="1" id="KW-0812">Transmembrane</keyword>
<protein>
    <recommendedName>
        <fullName evidence="2">Deltamethrin resistance protein prag01 domain-containing protein</fullName>
    </recommendedName>
</protein>
<dbReference type="HOGENOM" id="CLU_1898199_0_0_1"/>
<evidence type="ECO:0000313" key="5">
    <source>
        <dbReference type="Proteomes" id="UP000014760"/>
    </source>
</evidence>
<reference evidence="3 5" key="2">
    <citation type="journal article" date="2013" name="Nature">
        <title>Insights into bilaterian evolution from three spiralian genomes.</title>
        <authorList>
            <person name="Simakov O."/>
            <person name="Marletaz F."/>
            <person name="Cho S.J."/>
            <person name="Edsinger-Gonzales E."/>
            <person name="Havlak P."/>
            <person name="Hellsten U."/>
            <person name="Kuo D.H."/>
            <person name="Larsson T."/>
            <person name="Lv J."/>
            <person name="Arendt D."/>
            <person name="Savage R."/>
            <person name="Osoegawa K."/>
            <person name="de Jong P."/>
            <person name="Grimwood J."/>
            <person name="Chapman J.A."/>
            <person name="Shapiro H."/>
            <person name="Aerts A."/>
            <person name="Otillar R.P."/>
            <person name="Terry A.Y."/>
            <person name="Boore J.L."/>
            <person name="Grigoriev I.V."/>
            <person name="Lindberg D.R."/>
            <person name="Seaver E.C."/>
            <person name="Weisblat D.A."/>
            <person name="Putnam N.H."/>
            <person name="Rokhsar D.S."/>
        </authorList>
    </citation>
    <scope>NUCLEOTIDE SEQUENCE</scope>
    <source>
        <strain evidence="3 5">I ESC-2004</strain>
    </source>
</reference>
<name>R7TLG3_CAPTE</name>
<dbReference type="EMBL" id="AMQN01012324">
    <property type="status" value="NOT_ANNOTATED_CDS"/>
    <property type="molecule type" value="Genomic_DNA"/>
</dbReference>
<dbReference type="Pfam" id="PF16020">
    <property type="entry name" value="Deltameth_res"/>
    <property type="match status" value="1"/>
</dbReference>
<keyword evidence="1" id="KW-0472">Membrane</keyword>
<dbReference type="InterPro" id="IPR031973">
    <property type="entry name" value="Deltameth_res_prag01"/>
</dbReference>
<organism evidence="3">
    <name type="scientific">Capitella teleta</name>
    <name type="common">Polychaete worm</name>
    <dbReference type="NCBI Taxonomy" id="283909"/>
    <lineage>
        <taxon>Eukaryota</taxon>
        <taxon>Metazoa</taxon>
        <taxon>Spiralia</taxon>
        <taxon>Lophotrochozoa</taxon>
        <taxon>Annelida</taxon>
        <taxon>Polychaeta</taxon>
        <taxon>Sedentaria</taxon>
        <taxon>Scolecida</taxon>
        <taxon>Capitellidae</taxon>
        <taxon>Capitella</taxon>
    </lineage>
</organism>
<dbReference type="Proteomes" id="UP000014760">
    <property type="component" value="Unassembled WGS sequence"/>
</dbReference>
<feature type="transmembrane region" description="Helical" evidence="1">
    <location>
        <begin position="94"/>
        <end position="114"/>
    </location>
</feature>
<feature type="domain" description="Deltamethrin resistance protein prag01" evidence="2">
    <location>
        <begin position="74"/>
        <end position="118"/>
    </location>
</feature>
<reference evidence="5" key="1">
    <citation type="submission" date="2012-12" db="EMBL/GenBank/DDBJ databases">
        <authorList>
            <person name="Hellsten U."/>
            <person name="Grimwood J."/>
            <person name="Chapman J.A."/>
            <person name="Shapiro H."/>
            <person name="Aerts A."/>
            <person name="Otillar R.P."/>
            <person name="Terry A.Y."/>
            <person name="Boore J.L."/>
            <person name="Simakov O."/>
            <person name="Marletaz F."/>
            <person name="Cho S.-J."/>
            <person name="Edsinger-Gonzales E."/>
            <person name="Havlak P."/>
            <person name="Kuo D.-H."/>
            <person name="Larsson T."/>
            <person name="Lv J."/>
            <person name="Arendt D."/>
            <person name="Savage R."/>
            <person name="Osoegawa K."/>
            <person name="de Jong P."/>
            <person name="Lindberg D.R."/>
            <person name="Seaver E.C."/>
            <person name="Weisblat D.A."/>
            <person name="Putnam N.H."/>
            <person name="Grigoriev I.V."/>
            <person name="Rokhsar D.S."/>
        </authorList>
    </citation>
    <scope>NUCLEOTIDE SEQUENCE</scope>
    <source>
        <strain evidence="5">I ESC-2004</strain>
    </source>
</reference>
<keyword evidence="5" id="KW-1185">Reference proteome</keyword>
<evidence type="ECO:0000259" key="2">
    <source>
        <dbReference type="Pfam" id="PF16020"/>
    </source>
</evidence>
<evidence type="ECO:0000256" key="1">
    <source>
        <dbReference type="SAM" id="Phobius"/>
    </source>
</evidence>
<dbReference type="AlphaFoldDB" id="R7TLG3"/>
<reference evidence="4" key="3">
    <citation type="submission" date="2015-06" db="UniProtKB">
        <authorList>
            <consortium name="EnsemblMetazoa"/>
        </authorList>
    </citation>
    <scope>IDENTIFICATION</scope>
</reference>
<dbReference type="EnsemblMetazoa" id="CapteT217425">
    <property type="protein sequence ID" value="CapteP217425"/>
    <property type="gene ID" value="CapteG217425"/>
</dbReference>
<evidence type="ECO:0000313" key="3">
    <source>
        <dbReference type="EMBL" id="ELT94322.1"/>
    </source>
</evidence>
<accession>R7TLG3</accession>
<keyword evidence="1" id="KW-1133">Transmembrane helix</keyword>
<proteinExistence type="predicted"/>